<accession>A0ABR4BJX7</accession>
<comment type="caution">
    <text evidence="2">The sequence shown here is derived from an EMBL/GenBank/DDBJ whole genome shotgun (WGS) entry which is preliminary data.</text>
</comment>
<dbReference type="Proteomes" id="UP001590951">
    <property type="component" value="Unassembled WGS sequence"/>
</dbReference>
<proteinExistence type="predicted"/>
<keyword evidence="3" id="KW-1185">Reference proteome</keyword>
<sequence length="254" mass="28867">MDSRSRFFSQITNPSARSGQMASPRATYACGPTYPHDSSVRTDFSDIEARIYAWPSRGGVIVLDTAEAIDFEFLGLNPLEPPRQRLDNPAAEDAFCQRLLLLGAKWWDSETRYSIISNLEEGAAAESSVDCSFDVDKQPPPTMREEHLIKVGWPSTGELWVAEFDTTWAGVGGEDNFVPWGEETERLRMAKAMDERCAILRDRFEATFYRDLKSYEGYGFFNSWESKETGETGPLLQPDETHDMWVKAYYVILQ</sequence>
<reference evidence="2 3" key="1">
    <citation type="submission" date="2024-09" db="EMBL/GenBank/DDBJ databases">
        <title>Rethinking Asexuality: The Enigmatic Case of Functional Sexual Genes in Lepraria (Stereocaulaceae).</title>
        <authorList>
            <person name="Doellman M."/>
            <person name="Sun Y."/>
            <person name="Barcenas-Pena A."/>
            <person name="Lumbsch H.T."/>
            <person name="Grewe F."/>
        </authorList>
    </citation>
    <scope>NUCLEOTIDE SEQUENCE [LARGE SCALE GENOMIC DNA]</scope>
    <source>
        <strain evidence="2 3">Grewe 0041</strain>
    </source>
</reference>
<evidence type="ECO:0000256" key="1">
    <source>
        <dbReference type="SAM" id="MobiDB-lite"/>
    </source>
</evidence>
<organism evidence="2 3">
    <name type="scientific">Lepraria finkii</name>
    <dbReference type="NCBI Taxonomy" id="1340010"/>
    <lineage>
        <taxon>Eukaryota</taxon>
        <taxon>Fungi</taxon>
        <taxon>Dikarya</taxon>
        <taxon>Ascomycota</taxon>
        <taxon>Pezizomycotina</taxon>
        <taxon>Lecanoromycetes</taxon>
        <taxon>OSLEUM clade</taxon>
        <taxon>Lecanoromycetidae</taxon>
        <taxon>Lecanorales</taxon>
        <taxon>Lecanorineae</taxon>
        <taxon>Stereocaulaceae</taxon>
        <taxon>Lepraria</taxon>
    </lineage>
</organism>
<evidence type="ECO:0000313" key="3">
    <source>
        <dbReference type="Proteomes" id="UP001590951"/>
    </source>
</evidence>
<evidence type="ECO:0000313" key="2">
    <source>
        <dbReference type="EMBL" id="KAL2057136.1"/>
    </source>
</evidence>
<feature type="region of interest" description="Disordered" evidence="1">
    <location>
        <begin position="1"/>
        <end position="24"/>
    </location>
</feature>
<feature type="compositionally biased region" description="Polar residues" evidence="1">
    <location>
        <begin position="1"/>
        <end position="21"/>
    </location>
</feature>
<dbReference type="EMBL" id="JBHFEH010000006">
    <property type="protein sequence ID" value="KAL2057136.1"/>
    <property type="molecule type" value="Genomic_DNA"/>
</dbReference>
<name>A0ABR4BJX7_9LECA</name>
<protein>
    <submittedName>
        <fullName evidence="2">Uncharacterized protein</fullName>
    </submittedName>
</protein>
<gene>
    <name evidence="2" type="ORF">ABVK25_002875</name>
</gene>